<dbReference type="WBParaSite" id="PSU_v2.g21521.t1">
    <property type="protein sequence ID" value="PSU_v2.g21521.t1"/>
    <property type="gene ID" value="PSU_v2.g21521"/>
</dbReference>
<evidence type="ECO:0000256" key="5">
    <source>
        <dbReference type="ARBA" id="ARBA00034746"/>
    </source>
</evidence>
<keyword evidence="1 9" id="KW-0812">Transmembrane</keyword>
<evidence type="ECO:0000256" key="10">
    <source>
        <dbReference type="SAM" id="SignalP"/>
    </source>
</evidence>
<proteinExistence type="inferred from homology"/>
<comment type="similarity">
    <text evidence="5">Belongs to the CCDC47 family.</text>
</comment>
<evidence type="ECO:0000256" key="2">
    <source>
        <dbReference type="ARBA" id="ARBA00022989"/>
    </source>
</evidence>
<keyword evidence="10" id="KW-0732">Signal</keyword>
<dbReference type="Proteomes" id="UP000887577">
    <property type="component" value="Unplaced"/>
</dbReference>
<comment type="subcellular location">
    <subcellularLocation>
        <location evidence="4">Rough endoplasmic reticulum membrane</location>
        <topology evidence="4">Single-pass type I membrane protein</topology>
    </subcellularLocation>
</comment>
<keyword evidence="3 9" id="KW-0472">Membrane</keyword>
<feature type="compositionally biased region" description="Basic residues" evidence="8">
    <location>
        <begin position="452"/>
        <end position="462"/>
    </location>
</feature>
<dbReference type="Pfam" id="PF07946">
    <property type="entry name" value="CCDC47"/>
    <property type="match status" value="1"/>
</dbReference>
<evidence type="ECO:0000256" key="9">
    <source>
        <dbReference type="SAM" id="Phobius"/>
    </source>
</evidence>
<evidence type="ECO:0000256" key="8">
    <source>
        <dbReference type="SAM" id="MobiDB-lite"/>
    </source>
</evidence>
<evidence type="ECO:0000256" key="1">
    <source>
        <dbReference type="ARBA" id="ARBA00022692"/>
    </source>
</evidence>
<dbReference type="PANTHER" id="PTHR12883:SF0">
    <property type="entry name" value="PAT COMPLEX SUBUNIT CCDC47"/>
    <property type="match status" value="1"/>
</dbReference>
<organism evidence="11 12">
    <name type="scientific">Panagrolaimus superbus</name>
    <dbReference type="NCBI Taxonomy" id="310955"/>
    <lineage>
        <taxon>Eukaryota</taxon>
        <taxon>Metazoa</taxon>
        <taxon>Ecdysozoa</taxon>
        <taxon>Nematoda</taxon>
        <taxon>Chromadorea</taxon>
        <taxon>Rhabditida</taxon>
        <taxon>Tylenchina</taxon>
        <taxon>Panagrolaimomorpha</taxon>
        <taxon>Panagrolaimoidea</taxon>
        <taxon>Panagrolaimidae</taxon>
        <taxon>Panagrolaimus</taxon>
    </lineage>
</organism>
<sequence length="462" mass="54164">MKVEWLLWFFLLIVCFSWVNGLEFEEDNEFAEFEVADEKKTETTEEVVPDETPKVKVPEEEAFAEFETTEKKVPEEAKDDFSDIAEEEEYDAFDSKVEEGAEEKKTLEIKPLTFADIPTHFRSNWSSYQVEAVALFIIFLYTVNYFIGKQRNQSLAYRWFDDNIEFLRDQFALVGDDGISENPDGTLIKETDSSYLVWCSGRVGISGMLSQMKLVKRQDVIGTVYNWFRPKTDRVIHKIDLDKNEIDSVIFVMGNKKSVAKAVKDYTDLATYAIERKGLERFGLPASFALHAEIAETISAILDPFVVQHLQKYEKYIDLIHITDQFCGVKLQEGETYTRLPDTSENMFFTFNVIDSPDSLEVNRALLNLTFYLLEKLRRYRLSREGKVKAEKKRQSFADSFLKVTHQQRQEAMQARREEQARERKQRLIEEEDPEKQRRLQKLEDKREQRAKAPKMKQLRLK</sequence>
<keyword evidence="11" id="KW-1185">Reference proteome</keyword>
<feature type="signal peptide" evidence="10">
    <location>
        <begin position="1"/>
        <end position="21"/>
    </location>
</feature>
<evidence type="ECO:0000256" key="4">
    <source>
        <dbReference type="ARBA" id="ARBA00034697"/>
    </source>
</evidence>
<feature type="chain" id="PRO_5038070427" description="PAT complex subunit CCDC47" evidence="10">
    <location>
        <begin position="22"/>
        <end position="462"/>
    </location>
</feature>
<evidence type="ECO:0000256" key="7">
    <source>
        <dbReference type="ARBA" id="ARBA00034902"/>
    </source>
</evidence>
<reference evidence="12" key="1">
    <citation type="submission" date="2022-11" db="UniProtKB">
        <authorList>
            <consortium name="WormBaseParasite"/>
        </authorList>
    </citation>
    <scope>IDENTIFICATION</scope>
</reference>
<feature type="compositionally biased region" description="Basic and acidic residues" evidence="8">
    <location>
        <begin position="414"/>
        <end position="451"/>
    </location>
</feature>
<protein>
    <recommendedName>
        <fullName evidence="6">PAT complex subunit CCDC47</fullName>
    </recommendedName>
    <alternativeName>
        <fullName evidence="7">Coiled-coil domain-containing protein 47</fullName>
    </alternativeName>
</protein>
<dbReference type="InterPro" id="IPR012879">
    <property type="entry name" value="CCDC47"/>
</dbReference>
<accession>A0A914YMF9</accession>
<evidence type="ECO:0000313" key="12">
    <source>
        <dbReference type="WBParaSite" id="PSU_v2.g21521.t1"/>
    </source>
</evidence>
<feature type="transmembrane region" description="Helical" evidence="9">
    <location>
        <begin position="128"/>
        <end position="148"/>
    </location>
</feature>
<evidence type="ECO:0000256" key="3">
    <source>
        <dbReference type="ARBA" id="ARBA00023136"/>
    </source>
</evidence>
<evidence type="ECO:0000256" key="6">
    <source>
        <dbReference type="ARBA" id="ARBA00034875"/>
    </source>
</evidence>
<dbReference type="AlphaFoldDB" id="A0A914YMF9"/>
<dbReference type="PANTHER" id="PTHR12883">
    <property type="entry name" value="ADIPOCYTE-SPECIFIC PROTEIN 4-RELATED"/>
    <property type="match status" value="1"/>
</dbReference>
<feature type="region of interest" description="Disordered" evidence="8">
    <location>
        <begin position="408"/>
        <end position="462"/>
    </location>
</feature>
<dbReference type="GO" id="GO:0005509">
    <property type="term" value="F:calcium ion binding"/>
    <property type="evidence" value="ECO:0007669"/>
    <property type="project" value="InterPro"/>
</dbReference>
<dbReference type="GO" id="GO:0032469">
    <property type="term" value="P:endoplasmic reticulum calcium ion homeostasis"/>
    <property type="evidence" value="ECO:0007669"/>
    <property type="project" value="InterPro"/>
</dbReference>
<name>A0A914YMF9_9BILA</name>
<dbReference type="GO" id="GO:0030867">
    <property type="term" value="C:rough endoplasmic reticulum membrane"/>
    <property type="evidence" value="ECO:0007669"/>
    <property type="project" value="UniProtKB-SubCell"/>
</dbReference>
<evidence type="ECO:0000313" key="11">
    <source>
        <dbReference type="Proteomes" id="UP000887577"/>
    </source>
</evidence>
<keyword evidence="2 9" id="KW-1133">Transmembrane helix</keyword>